<evidence type="ECO:0000313" key="2">
    <source>
        <dbReference type="Proteomes" id="UP001375240"/>
    </source>
</evidence>
<keyword evidence="2" id="KW-1185">Reference proteome</keyword>
<protein>
    <submittedName>
        <fullName evidence="1">Uncharacterized protein</fullName>
    </submittedName>
</protein>
<dbReference type="AlphaFoldDB" id="A0AAV9TY63"/>
<dbReference type="Proteomes" id="UP001375240">
    <property type="component" value="Unassembled WGS sequence"/>
</dbReference>
<comment type="caution">
    <text evidence="1">The sequence shown here is derived from an EMBL/GenBank/DDBJ whole genome shotgun (WGS) entry which is preliminary data.</text>
</comment>
<reference evidence="1 2" key="1">
    <citation type="submission" date="2019-10" db="EMBL/GenBank/DDBJ databases">
        <authorList>
            <person name="Palmer J.M."/>
        </authorList>
    </citation>
    <scope>NUCLEOTIDE SEQUENCE [LARGE SCALE GENOMIC DNA]</scope>
    <source>
        <strain evidence="1 2">TWF696</strain>
    </source>
</reference>
<accession>A0AAV9TY63</accession>
<sequence length="121" mass="13298">MEGRNALLLERRIIRRGMPANRNSWVREGKDDAKNPQGRLPTYCFLSLENAATGLCSGKGQGQTGGDKCGQRGFLILELARSRFEPGGRAECVAAVVRRDLEFGPVDLARMTRLLPMVPAL</sequence>
<proteinExistence type="predicted"/>
<gene>
    <name evidence="1" type="ORF">TWF696_003223</name>
</gene>
<dbReference type="EMBL" id="JAVHNQ010000016">
    <property type="protein sequence ID" value="KAK6331154.1"/>
    <property type="molecule type" value="Genomic_DNA"/>
</dbReference>
<evidence type="ECO:0000313" key="1">
    <source>
        <dbReference type="EMBL" id="KAK6331154.1"/>
    </source>
</evidence>
<name>A0AAV9TY63_9PEZI</name>
<organism evidence="1 2">
    <name type="scientific">Orbilia brochopaga</name>
    <dbReference type="NCBI Taxonomy" id="3140254"/>
    <lineage>
        <taxon>Eukaryota</taxon>
        <taxon>Fungi</taxon>
        <taxon>Dikarya</taxon>
        <taxon>Ascomycota</taxon>
        <taxon>Pezizomycotina</taxon>
        <taxon>Orbiliomycetes</taxon>
        <taxon>Orbiliales</taxon>
        <taxon>Orbiliaceae</taxon>
        <taxon>Orbilia</taxon>
    </lineage>
</organism>